<dbReference type="EMBL" id="FNRY01000001">
    <property type="protein sequence ID" value="SEB91831.1"/>
    <property type="molecule type" value="Genomic_DNA"/>
</dbReference>
<dbReference type="RefSeq" id="WP_176980816.1">
    <property type="nucleotide sequence ID" value="NZ_FNRY01000001.1"/>
</dbReference>
<protein>
    <submittedName>
        <fullName evidence="1">Uncharacterized protein</fullName>
    </submittedName>
</protein>
<accession>A0A1H4N947</accession>
<sequence>MEMMTEPGNGSAVAELLSSAAVDAGFAADVLSARDAVELDLHTWPDD</sequence>
<name>A0A1H4N947_9MICO</name>
<gene>
    <name evidence="1" type="ORF">SAMN04489806_2123</name>
</gene>
<dbReference type="AlphaFoldDB" id="A0A1H4N947"/>
<proteinExistence type="predicted"/>
<dbReference type="STRING" id="640635.SAMN04489806_2123"/>
<evidence type="ECO:0000313" key="2">
    <source>
        <dbReference type="Proteomes" id="UP000199183"/>
    </source>
</evidence>
<organism evidence="1 2">
    <name type="scientific">Paramicrobacterium humi</name>
    <dbReference type="NCBI Taxonomy" id="640635"/>
    <lineage>
        <taxon>Bacteria</taxon>
        <taxon>Bacillati</taxon>
        <taxon>Actinomycetota</taxon>
        <taxon>Actinomycetes</taxon>
        <taxon>Micrococcales</taxon>
        <taxon>Microbacteriaceae</taxon>
        <taxon>Paramicrobacterium</taxon>
    </lineage>
</organism>
<keyword evidence="2" id="KW-1185">Reference proteome</keyword>
<dbReference type="Proteomes" id="UP000199183">
    <property type="component" value="Unassembled WGS sequence"/>
</dbReference>
<reference evidence="1 2" key="1">
    <citation type="submission" date="2016-10" db="EMBL/GenBank/DDBJ databases">
        <authorList>
            <person name="de Groot N.N."/>
        </authorList>
    </citation>
    <scope>NUCLEOTIDE SEQUENCE [LARGE SCALE GENOMIC DNA]</scope>
    <source>
        <strain evidence="1 2">DSM 21799</strain>
    </source>
</reference>
<evidence type="ECO:0000313" key="1">
    <source>
        <dbReference type="EMBL" id="SEB91831.1"/>
    </source>
</evidence>